<dbReference type="Gene3D" id="1.10.287.730">
    <property type="entry name" value="Helix hairpin bin"/>
    <property type="match status" value="1"/>
</dbReference>
<evidence type="ECO:0000256" key="4">
    <source>
        <dbReference type="ARBA" id="ARBA00012140"/>
    </source>
</evidence>
<evidence type="ECO:0000259" key="15">
    <source>
        <dbReference type="PROSITE" id="PS51686"/>
    </source>
</evidence>
<dbReference type="Proteomes" id="UP000254794">
    <property type="component" value="Unassembled WGS sequence"/>
</dbReference>
<dbReference type="PROSITE" id="PS01153">
    <property type="entry name" value="NOL1_NOP2_SUN"/>
    <property type="match status" value="1"/>
</dbReference>
<dbReference type="GO" id="GO:0003723">
    <property type="term" value="F:RNA binding"/>
    <property type="evidence" value="ECO:0007669"/>
    <property type="project" value="UniProtKB-UniRule"/>
</dbReference>
<dbReference type="RefSeq" id="WP_115332193.1">
    <property type="nucleotide sequence ID" value="NZ_CAAAHP010000003.1"/>
</dbReference>
<dbReference type="GO" id="GO:0070475">
    <property type="term" value="P:rRNA base methylation"/>
    <property type="evidence" value="ECO:0007669"/>
    <property type="project" value="TreeGrafter"/>
</dbReference>
<evidence type="ECO:0000313" key="16">
    <source>
        <dbReference type="EMBL" id="STX52661.1"/>
    </source>
</evidence>
<feature type="binding site" evidence="14">
    <location>
        <begin position="245"/>
        <end position="251"/>
    </location>
    <ligand>
        <name>S-adenosyl-L-methionine</name>
        <dbReference type="ChEBI" id="CHEBI:59789"/>
    </ligand>
</feature>
<evidence type="ECO:0000256" key="6">
    <source>
        <dbReference type="ARBA" id="ARBA00022552"/>
    </source>
</evidence>
<dbReference type="PROSITE" id="PS51686">
    <property type="entry name" value="SAM_MT_RSMB_NOP"/>
    <property type="match status" value="1"/>
</dbReference>
<dbReference type="GO" id="GO:0005829">
    <property type="term" value="C:cytosol"/>
    <property type="evidence" value="ECO:0007669"/>
    <property type="project" value="TreeGrafter"/>
</dbReference>
<feature type="domain" description="SAM-dependent MTase RsmB/NOP-type" evidence="15">
    <location>
        <begin position="155"/>
        <end position="425"/>
    </location>
</feature>
<evidence type="ECO:0000256" key="3">
    <source>
        <dbReference type="ARBA" id="ARBA00007494"/>
    </source>
</evidence>
<gene>
    <name evidence="16" type="primary">rsmB</name>
    <name evidence="16" type="ORF">NCTC13316_02783</name>
</gene>
<evidence type="ECO:0000256" key="5">
    <source>
        <dbReference type="ARBA" id="ARBA00022490"/>
    </source>
</evidence>
<dbReference type="InterPro" id="IPR004573">
    <property type="entry name" value="rRNA_ssu_MeTfrase_B"/>
</dbReference>
<dbReference type="AlphaFoldDB" id="A0A378JPL8"/>
<dbReference type="InterPro" id="IPR006027">
    <property type="entry name" value="NusB_RsmB_TIM44"/>
</dbReference>
<dbReference type="NCBIfam" id="NF008149">
    <property type="entry name" value="PRK10901.1"/>
    <property type="match status" value="1"/>
</dbReference>
<evidence type="ECO:0000256" key="8">
    <source>
        <dbReference type="ARBA" id="ARBA00022679"/>
    </source>
</evidence>
<keyword evidence="7 14" id="KW-0489">Methyltransferase</keyword>
<evidence type="ECO:0000256" key="10">
    <source>
        <dbReference type="ARBA" id="ARBA00022884"/>
    </source>
</evidence>
<comment type="similarity">
    <text evidence="3 14">Belongs to the class I-like SAM-binding methyltransferase superfamily. RsmB/NOP family.</text>
</comment>
<keyword evidence="5" id="KW-0963">Cytoplasm</keyword>
<comment type="subcellular location">
    <subcellularLocation>
        <location evidence="2">Cytoplasm</location>
    </subcellularLocation>
</comment>
<evidence type="ECO:0000256" key="14">
    <source>
        <dbReference type="PROSITE-ProRule" id="PRU01023"/>
    </source>
</evidence>
<feature type="binding site" evidence="14">
    <location>
        <position position="314"/>
    </location>
    <ligand>
        <name>S-adenosyl-L-methionine</name>
        <dbReference type="ChEBI" id="CHEBI:59789"/>
    </ligand>
</feature>
<protein>
    <recommendedName>
        <fullName evidence="4">16S rRNA (cytosine(967)-C(5))-methyltransferase</fullName>
        <ecNumber evidence="4">2.1.1.176</ecNumber>
    </recommendedName>
    <alternativeName>
        <fullName evidence="11">16S rRNA m5C967 methyltransferase</fullName>
    </alternativeName>
    <alternativeName>
        <fullName evidence="12">rRNA (cytosine-C(5)-)-methyltransferase RsmB</fullName>
    </alternativeName>
</protein>
<organism evidence="16 17">
    <name type="scientific">Legionella busanensis</name>
    <dbReference type="NCBI Taxonomy" id="190655"/>
    <lineage>
        <taxon>Bacteria</taxon>
        <taxon>Pseudomonadati</taxon>
        <taxon>Pseudomonadota</taxon>
        <taxon>Gammaproteobacteria</taxon>
        <taxon>Legionellales</taxon>
        <taxon>Legionellaceae</taxon>
        <taxon>Legionella</taxon>
    </lineage>
</organism>
<dbReference type="OrthoDB" id="9810297at2"/>
<keyword evidence="9 14" id="KW-0949">S-adenosyl-L-methionine</keyword>
<proteinExistence type="inferred from homology"/>
<evidence type="ECO:0000313" key="17">
    <source>
        <dbReference type="Proteomes" id="UP000254794"/>
    </source>
</evidence>
<dbReference type="InterPro" id="IPR023267">
    <property type="entry name" value="RCMT"/>
</dbReference>
<keyword evidence="10 14" id="KW-0694">RNA-binding</keyword>
<dbReference type="InterPro" id="IPR049560">
    <property type="entry name" value="MeTrfase_RsmB-F_NOP2_cat"/>
</dbReference>
<keyword evidence="8 14" id="KW-0808">Transferase</keyword>
<dbReference type="Pfam" id="PF22458">
    <property type="entry name" value="RsmF-B_ferredox"/>
    <property type="match status" value="1"/>
</dbReference>
<keyword evidence="17" id="KW-1185">Reference proteome</keyword>
<evidence type="ECO:0000256" key="13">
    <source>
        <dbReference type="ARBA" id="ARBA00047283"/>
    </source>
</evidence>
<sequence length="429" mass="48427">MNNSRLNALHVLLKLLNNKVSLTQLLQNDTEHASLTKAICYGVCRHYYRLEAIANHLLTKKPKQLDVWLTVLIGLYQLNYLNKPEYAVVQETVGMLDKERKSWAKGLVNAVLRRFCREKETILASLTKQAKFIYGHPEWFVKQVKEDWPNDWQTILTNNDAHPPMSLRVNQQRIDRGAYLEHLKQAGFNAKAHTYSSVGIELDVPCDVYELPGFTEGHIAVQDEAAQLAAPLLMLKPNLRILDACAAPGGKTCHILESEPHLQECVALDIDAKRLQRVQDNLSRLGLKATLCQGDVLDLDAWWDGQFFDRILLDAPCSAMGVIRRHPDIKLLRTQAEVAAVVKLQAALLQKIWYVLKPGGILVYATCSILKQENAEQIANFIRGQADACYIMEKQPWGVATGYGYQLLPGIDNCDGFFYSVLRKGNHDT</sequence>
<dbReference type="NCBIfam" id="TIGR00563">
    <property type="entry name" value="rsmB"/>
    <property type="match status" value="1"/>
</dbReference>
<name>A0A378JPL8_9GAMM</name>
<dbReference type="PRINTS" id="PR02008">
    <property type="entry name" value="RCMTFAMILY"/>
</dbReference>
<feature type="binding site" evidence="14">
    <location>
        <position position="295"/>
    </location>
    <ligand>
        <name>S-adenosyl-L-methionine</name>
        <dbReference type="ChEBI" id="CHEBI:59789"/>
    </ligand>
</feature>
<comment type="function">
    <text evidence="1">Specifically methylates the cytosine at position 967 (m5C967) of 16S rRNA.</text>
</comment>
<evidence type="ECO:0000256" key="7">
    <source>
        <dbReference type="ARBA" id="ARBA00022603"/>
    </source>
</evidence>
<dbReference type="InterPro" id="IPR029063">
    <property type="entry name" value="SAM-dependent_MTases_sf"/>
</dbReference>
<evidence type="ECO:0000256" key="1">
    <source>
        <dbReference type="ARBA" id="ARBA00002724"/>
    </source>
</evidence>
<dbReference type="Gene3D" id="1.10.940.10">
    <property type="entry name" value="NusB-like"/>
    <property type="match status" value="1"/>
</dbReference>
<dbReference type="InterPro" id="IPR035926">
    <property type="entry name" value="NusB-like_sf"/>
</dbReference>
<dbReference type="Pfam" id="PF01189">
    <property type="entry name" value="Methyltr_RsmB-F"/>
    <property type="match status" value="1"/>
</dbReference>
<feature type="binding site" evidence="14">
    <location>
        <position position="269"/>
    </location>
    <ligand>
        <name>S-adenosyl-L-methionine</name>
        <dbReference type="ChEBI" id="CHEBI:59789"/>
    </ligand>
</feature>
<dbReference type="EMBL" id="UGOD01000001">
    <property type="protein sequence ID" value="STX52661.1"/>
    <property type="molecule type" value="Genomic_DNA"/>
</dbReference>
<evidence type="ECO:0000256" key="12">
    <source>
        <dbReference type="ARBA" id="ARBA00031088"/>
    </source>
</evidence>
<dbReference type="Gene3D" id="3.30.70.1170">
    <property type="entry name" value="Sun protein, domain 3"/>
    <property type="match status" value="1"/>
</dbReference>
<dbReference type="PANTHER" id="PTHR22807">
    <property type="entry name" value="NOP2 YEAST -RELATED NOL1/NOP2/FMU SUN DOMAIN-CONTAINING"/>
    <property type="match status" value="1"/>
</dbReference>
<keyword evidence="6" id="KW-0698">rRNA processing</keyword>
<dbReference type="FunFam" id="3.40.50.150:FF:000022">
    <property type="entry name" value="Ribosomal RNA small subunit methyltransferase B"/>
    <property type="match status" value="1"/>
</dbReference>
<evidence type="ECO:0000256" key="2">
    <source>
        <dbReference type="ARBA" id="ARBA00004496"/>
    </source>
</evidence>
<evidence type="ECO:0000256" key="9">
    <source>
        <dbReference type="ARBA" id="ARBA00022691"/>
    </source>
</evidence>
<dbReference type="GO" id="GO:0006355">
    <property type="term" value="P:regulation of DNA-templated transcription"/>
    <property type="evidence" value="ECO:0007669"/>
    <property type="project" value="InterPro"/>
</dbReference>
<dbReference type="InterPro" id="IPR054728">
    <property type="entry name" value="RsmB-like_ferredoxin"/>
</dbReference>
<dbReference type="SUPFAM" id="SSF48013">
    <property type="entry name" value="NusB-like"/>
    <property type="match status" value="1"/>
</dbReference>
<reference evidence="16 17" key="1">
    <citation type="submission" date="2018-06" db="EMBL/GenBank/DDBJ databases">
        <authorList>
            <consortium name="Pathogen Informatics"/>
            <person name="Doyle S."/>
        </authorList>
    </citation>
    <scope>NUCLEOTIDE SEQUENCE [LARGE SCALE GENOMIC DNA]</scope>
    <source>
        <strain evidence="16 17">NCTC13316</strain>
    </source>
</reference>
<dbReference type="Pfam" id="PF01029">
    <property type="entry name" value="NusB"/>
    <property type="match status" value="1"/>
</dbReference>
<dbReference type="CDD" id="cd02440">
    <property type="entry name" value="AdoMet_MTases"/>
    <property type="match status" value="1"/>
</dbReference>
<accession>A0A378JPL8</accession>
<comment type="catalytic activity">
    <reaction evidence="13">
        <text>cytidine(967) in 16S rRNA + S-adenosyl-L-methionine = 5-methylcytidine(967) in 16S rRNA + S-adenosyl-L-homocysteine + H(+)</text>
        <dbReference type="Rhea" id="RHEA:42748"/>
        <dbReference type="Rhea" id="RHEA-COMP:10219"/>
        <dbReference type="Rhea" id="RHEA-COMP:10220"/>
        <dbReference type="ChEBI" id="CHEBI:15378"/>
        <dbReference type="ChEBI" id="CHEBI:57856"/>
        <dbReference type="ChEBI" id="CHEBI:59789"/>
        <dbReference type="ChEBI" id="CHEBI:74483"/>
        <dbReference type="ChEBI" id="CHEBI:82748"/>
        <dbReference type="EC" id="2.1.1.176"/>
    </reaction>
</comment>
<feature type="active site" description="Nucleophile" evidence="14">
    <location>
        <position position="367"/>
    </location>
</feature>
<dbReference type="Gene3D" id="3.40.50.150">
    <property type="entry name" value="Vaccinia Virus protein VP39"/>
    <property type="match status" value="1"/>
</dbReference>
<dbReference type="GO" id="GO:0009383">
    <property type="term" value="F:rRNA (cytosine-C5-)-methyltransferase activity"/>
    <property type="evidence" value="ECO:0007669"/>
    <property type="project" value="TreeGrafter"/>
</dbReference>
<dbReference type="InterPro" id="IPR018314">
    <property type="entry name" value="RsmB/NOL1/NOP2-like_CS"/>
</dbReference>
<dbReference type="InterPro" id="IPR001678">
    <property type="entry name" value="MeTrfase_RsmB-F_NOP2_dom"/>
</dbReference>
<dbReference type="SUPFAM" id="SSF53335">
    <property type="entry name" value="S-adenosyl-L-methionine-dependent methyltransferases"/>
    <property type="match status" value="1"/>
</dbReference>
<evidence type="ECO:0000256" key="11">
    <source>
        <dbReference type="ARBA" id="ARBA00030399"/>
    </source>
</evidence>
<dbReference type="EC" id="2.1.1.176" evidence="4"/>
<dbReference type="PANTHER" id="PTHR22807:SF61">
    <property type="entry name" value="NOL1_NOP2_SUN FAMILY PROTEIN _ ANTITERMINATION NUSB DOMAIN-CONTAINING PROTEIN"/>
    <property type="match status" value="1"/>
</dbReference>